<feature type="transmembrane region" description="Helical" evidence="1">
    <location>
        <begin position="69"/>
        <end position="93"/>
    </location>
</feature>
<dbReference type="OrthoDB" id="9790326at2"/>
<keyword evidence="1" id="KW-0812">Transmembrane</keyword>
<dbReference type="AlphaFoldDB" id="A0A3E1NJV2"/>
<evidence type="ECO:0000313" key="2">
    <source>
        <dbReference type="EMBL" id="RFM28216.1"/>
    </source>
</evidence>
<sequence>MIPQQEADNHKPSLVLSALQCKCPRCRRGHMFKDSNPYHLKHTMSMYEHCQVCGQQFDIEVGFYYGTSYVSYAFTVAFSAATFVAWWVLLGFSLNDNRIFYWLAVNAVLLIAMQPIFMRIARSVWLAFFVYYDPQWNSKPPEAPERVNDTLKDAW</sequence>
<feature type="transmembrane region" description="Helical" evidence="1">
    <location>
        <begin position="99"/>
        <end position="117"/>
    </location>
</feature>
<comment type="caution">
    <text evidence="2">The sequence shown here is derived from an EMBL/GenBank/DDBJ whole genome shotgun (WGS) entry which is preliminary data.</text>
</comment>
<keyword evidence="1" id="KW-0472">Membrane</keyword>
<name>A0A3E1NJV2_9BACT</name>
<evidence type="ECO:0000256" key="1">
    <source>
        <dbReference type="SAM" id="Phobius"/>
    </source>
</evidence>
<dbReference type="EMBL" id="QTJU01000003">
    <property type="protein sequence ID" value="RFM28216.1"/>
    <property type="molecule type" value="Genomic_DNA"/>
</dbReference>
<keyword evidence="1" id="KW-1133">Transmembrane helix</keyword>
<protein>
    <submittedName>
        <fullName evidence="2">DUF983 domain-containing protein</fullName>
    </submittedName>
</protein>
<dbReference type="Proteomes" id="UP000261284">
    <property type="component" value="Unassembled WGS sequence"/>
</dbReference>
<evidence type="ECO:0000313" key="3">
    <source>
        <dbReference type="Proteomes" id="UP000261284"/>
    </source>
</evidence>
<keyword evidence="3" id="KW-1185">Reference proteome</keyword>
<proteinExistence type="predicted"/>
<dbReference type="RefSeq" id="WP_116847462.1">
    <property type="nucleotide sequence ID" value="NZ_QTJU01000003.1"/>
</dbReference>
<organism evidence="2 3">
    <name type="scientific">Deminuibacter soli</name>
    <dbReference type="NCBI Taxonomy" id="2291815"/>
    <lineage>
        <taxon>Bacteria</taxon>
        <taxon>Pseudomonadati</taxon>
        <taxon>Bacteroidota</taxon>
        <taxon>Chitinophagia</taxon>
        <taxon>Chitinophagales</taxon>
        <taxon>Chitinophagaceae</taxon>
        <taxon>Deminuibacter</taxon>
    </lineage>
</organism>
<gene>
    <name evidence="2" type="ORF">DXN05_11905</name>
</gene>
<reference evidence="2 3" key="1">
    <citation type="submission" date="2018-08" db="EMBL/GenBank/DDBJ databases">
        <title>Chitinophagaceae sp. K23C18032701, a novel bacterium isolated from forest soil.</title>
        <authorList>
            <person name="Wang C."/>
        </authorList>
    </citation>
    <scope>NUCLEOTIDE SEQUENCE [LARGE SCALE GENOMIC DNA]</scope>
    <source>
        <strain evidence="2 3">K23C18032701</strain>
    </source>
</reference>
<accession>A0A3E1NJV2</accession>